<accession>A0AAN7CHC0</accession>
<comment type="caution">
    <text evidence="9">The sequence shown here is derived from an EMBL/GenBank/DDBJ whole genome shotgun (WGS) entry which is preliminary data.</text>
</comment>
<feature type="transmembrane region" description="Helical" evidence="7">
    <location>
        <begin position="174"/>
        <end position="200"/>
    </location>
</feature>
<feature type="transmembrane region" description="Helical" evidence="7">
    <location>
        <begin position="62"/>
        <end position="83"/>
    </location>
</feature>
<feature type="compositionally biased region" description="Basic and acidic residues" evidence="6">
    <location>
        <begin position="408"/>
        <end position="417"/>
    </location>
</feature>
<evidence type="ECO:0000256" key="3">
    <source>
        <dbReference type="ARBA" id="ARBA00022989"/>
    </source>
</evidence>
<keyword evidence="10" id="KW-1185">Reference proteome</keyword>
<feature type="compositionally biased region" description="Gly residues" evidence="6">
    <location>
        <begin position="375"/>
        <end position="385"/>
    </location>
</feature>
<evidence type="ECO:0000256" key="1">
    <source>
        <dbReference type="ARBA" id="ARBA00004141"/>
    </source>
</evidence>
<proteinExistence type="inferred from homology"/>
<dbReference type="InterPro" id="IPR049326">
    <property type="entry name" value="Rhodopsin_dom_fungi"/>
</dbReference>
<feature type="transmembrane region" description="Helical" evidence="7">
    <location>
        <begin position="212"/>
        <end position="236"/>
    </location>
</feature>
<feature type="transmembrane region" description="Helical" evidence="7">
    <location>
        <begin position="256"/>
        <end position="275"/>
    </location>
</feature>
<evidence type="ECO:0000256" key="5">
    <source>
        <dbReference type="ARBA" id="ARBA00038359"/>
    </source>
</evidence>
<evidence type="ECO:0000313" key="9">
    <source>
        <dbReference type="EMBL" id="KAK4242109.1"/>
    </source>
</evidence>
<comment type="subcellular location">
    <subcellularLocation>
        <location evidence="1">Membrane</location>
        <topology evidence="1">Multi-pass membrane protein</topology>
    </subcellularLocation>
</comment>
<reference evidence="9" key="1">
    <citation type="journal article" date="2023" name="Mol. Phylogenet. Evol.">
        <title>Genome-scale phylogeny and comparative genomics of the fungal order Sordariales.</title>
        <authorList>
            <person name="Hensen N."/>
            <person name="Bonometti L."/>
            <person name="Westerberg I."/>
            <person name="Brannstrom I.O."/>
            <person name="Guillou S."/>
            <person name="Cros-Aarteil S."/>
            <person name="Calhoun S."/>
            <person name="Haridas S."/>
            <person name="Kuo A."/>
            <person name="Mondo S."/>
            <person name="Pangilinan J."/>
            <person name="Riley R."/>
            <person name="LaButti K."/>
            <person name="Andreopoulos B."/>
            <person name="Lipzen A."/>
            <person name="Chen C."/>
            <person name="Yan M."/>
            <person name="Daum C."/>
            <person name="Ng V."/>
            <person name="Clum A."/>
            <person name="Steindorff A."/>
            <person name="Ohm R.A."/>
            <person name="Martin F."/>
            <person name="Silar P."/>
            <person name="Natvig D.O."/>
            <person name="Lalanne C."/>
            <person name="Gautier V."/>
            <person name="Ament-Velasquez S.L."/>
            <person name="Kruys A."/>
            <person name="Hutchinson M.I."/>
            <person name="Powell A.J."/>
            <person name="Barry K."/>
            <person name="Miller A.N."/>
            <person name="Grigoriev I.V."/>
            <person name="Debuchy R."/>
            <person name="Gladieux P."/>
            <person name="Hiltunen Thoren M."/>
            <person name="Johannesson H."/>
        </authorList>
    </citation>
    <scope>NUCLEOTIDE SEQUENCE</scope>
    <source>
        <strain evidence="9">CBS 532.94</strain>
    </source>
</reference>
<dbReference type="Proteomes" id="UP001303760">
    <property type="component" value="Unassembled WGS sequence"/>
</dbReference>
<reference evidence="9" key="2">
    <citation type="submission" date="2023-05" db="EMBL/GenBank/DDBJ databases">
        <authorList>
            <consortium name="Lawrence Berkeley National Laboratory"/>
            <person name="Steindorff A."/>
            <person name="Hensen N."/>
            <person name="Bonometti L."/>
            <person name="Westerberg I."/>
            <person name="Brannstrom I.O."/>
            <person name="Guillou S."/>
            <person name="Cros-Aarteil S."/>
            <person name="Calhoun S."/>
            <person name="Haridas S."/>
            <person name="Kuo A."/>
            <person name="Mondo S."/>
            <person name="Pangilinan J."/>
            <person name="Riley R."/>
            <person name="Labutti K."/>
            <person name="Andreopoulos B."/>
            <person name="Lipzen A."/>
            <person name="Chen C."/>
            <person name="Yanf M."/>
            <person name="Daum C."/>
            <person name="Ng V."/>
            <person name="Clum A."/>
            <person name="Ohm R."/>
            <person name="Martin F."/>
            <person name="Silar P."/>
            <person name="Natvig D."/>
            <person name="Lalanne C."/>
            <person name="Gautier V."/>
            <person name="Ament-Velasquez S.L."/>
            <person name="Kruys A."/>
            <person name="Hutchinson M.I."/>
            <person name="Powell A.J."/>
            <person name="Barry K."/>
            <person name="Miller A.N."/>
            <person name="Grigoriev I.V."/>
            <person name="Debuchy R."/>
            <person name="Gladieux P."/>
            <person name="Thoren M.H."/>
            <person name="Johannesson H."/>
        </authorList>
    </citation>
    <scope>NUCLEOTIDE SEQUENCE</scope>
    <source>
        <strain evidence="9">CBS 532.94</strain>
    </source>
</reference>
<dbReference type="GO" id="GO:0016020">
    <property type="term" value="C:membrane"/>
    <property type="evidence" value="ECO:0007669"/>
    <property type="project" value="UniProtKB-SubCell"/>
</dbReference>
<dbReference type="PANTHER" id="PTHR33048:SF151">
    <property type="entry name" value="INTEGRAL MEMBRANE PROTEIN"/>
    <property type="match status" value="1"/>
</dbReference>
<evidence type="ECO:0000256" key="4">
    <source>
        <dbReference type="ARBA" id="ARBA00023136"/>
    </source>
</evidence>
<keyword evidence="2 7" id="KW-0812">Transmembrane</keyword>
<feature type="domain" description="Rhodopsin" evidence="8">
    <location>
        <begin position="38"/>
        <end position="273"/>
    </location>
</feature>
<sequence length="417" mass="45056">MASSALPGIPGYDPENLQPWTVAVVVSVTGLSTVTVILRLISRYMKAHQLWWDDYMIIFSQLWNFITVGFIFAMYAAGMGIHADKVPLDQIVLMAKFLVVAEILYVYNLVWTKLSILLMYYRIFRFPFFKKMAYGIGAFVIAWVITIMFVFIFICVPVEKLWYPDLPGHCVDQVGTWIANAASTIATDIAILVMPIPQVWKLQLRQAQKIGVTIAFCLGFFVVFASAYRFTVLFTYSAADPSYTLAPTVGWTAIEMSAGIISANLPTIGPVMAMAGRKLGIKASLLSSATRGTGNGTSTNASKLHLSSANHKATTSRSDAALGQKPTKKGSTGTFYRLSDDAIDTNNSPNGSGETAVADARLRPDDHGGYAYTVTGGGSGGGGGGGRKRGDGESSLSGDEIPLHGIMVHKDFKQVAD</sequence>
<keyword evidence="4 7" id="KW-0472">Membrane</keyword>
<evidence type="ECO:0000259" key="8">
    <source>
        <dbReference type="Pfam" id="PF20684"/>
    </source>
</evidence>
<dbReference type="AlphaFoldDB" id="A0AAN7CHC0"/>
<feature type="transmembrane region" description="Helical" evidence="7">
    <location>
        <begin position="20"/>
        <end position="41"/>
    </location>
</feature>
<gene>
    <name evidence="9" type="ORF">C8A03DRAFT_29694</name>
</gene>
<dbReference type="EMBL" id="MU860012">
    <property type="protein sequence ID" value="KAK4242109.1"/>
    <property type="molecule type" value="Genomic_DNA"/>
</dbReference>
<keyword evidence="3 7" id="KW-1133">Transmembrane helix</keyword>
<dbReference type="PANTHER" id="PTHR33048">
    <property type="entry name" value="PTH11-LIKE INTEGRAL MEMBRANE PROTEIN (AFU_ORTHOLOGUE AFUA_5G11245)"/>
    <property type="match status" value="1"/>
</dbReference>
<organism evidence="9 10">
    <name type="scientific">Achaetomium macrosporum</name>
    <dbReference type="NCBI Taxonomy" id="79813"/>
    <lineage>
        <taxon>Eukaryota</taxon>
        <taxon>Fungi</taxon>
        <taxon>Dikarya</taxon>
        <taxon>Ascomycota</taxon>
        <taxon>Pezizomycotina</taxon>
        <taxon>Sordariomycetes</taxon>
        <taxon>Sordariomycetidae</taxon>
        <taxon>Sordariales</taxon>
        <taxon>Chaetomiaceae</taxon>
        <taxon>Achaetomium</taxon>
    </lineage>
</organism>
<feature type="compositionally biased region" description="Polar residues" evidence="6">
    <location>
        <begin position="292"/>
        <end position="318"/>
    </location>
</feature>
<evidence type="ECO:0000313" key="10">
    <source>
        <dbReference type="Proteomes" id="UP001303760"/>
    </source>
</evidence>
<evidence type="ECO:0000256" key="6">
    <source>
        <dbReference type="SAM" id="MobiDB-lite"/>
    </source>
</evidence>
<feature type="region of interest" description="Disordered" evidence="6">
    <location>
        <begin position="292"/>
        <end position="335"/>
    </location>
</feature>
<evidence type="ECO:0000256" key="7">
    <source>
        <dbReference type="SAM" id="Phobius"/>
    </source>
</evidence>
<dbReference type="InterPro" id="IPR052337">
    <property type="entry name" value="SAT4-like"/>
</dbReference>
<comment type="similarity">
    <text evidence="5">Belongs to the SAT4 family.</text>
</comment>
<name>A0AAN7CHC0_9PEZI</name>
<dbReference type="Pfam" id="PF20684">
    <property type="entry name" value="Fung_rhodopsin"/>
    <property type="match status" value="1"/>
</dbReference>
<protein>
    <submittedName>
        <fullName evidence="9">Integral membrane protein</fullName>
    </submittedName>
</protein>
<evidence type="ECO:0000256" key="2">
    <source>
        <dbReference type="ARBA" id="ARBA00022692"/>
    </source>
</evidence>
<feature type="region of interest" description="Disordered" evidence="6">
    <location>
        <begin position="374"/>
        <end position="417"/>
    </location>
</feature>
<feature type="transmembrane region" description="Helical" evidence="7">
    <location>
        <begin position="133"/>
        <end position="154"/>
    </location>
</feature>